<feature type="transmembrane region" description="Helical" evidence="1">
    <location>
        <begin position="129"/>
        <end position="146"/>
    </location>
</feature>
<keyword evidence="1" id="KW-1133">Transmembrane helix</keyword>
<evidence type="ECO:0000256" key="1">
    <source>
        <dbReference type="SAM" id="Phobius"/>
    </source>
</evidence>
<keyword evidence="1" id="KW-0812">Transmembrane</keyword>
<evidence type="ECO:0000313" key="3">
    <source>
        <dbReference type="Proteomes" id="UP000266066"/>
    </source>
</evidence>
<feature type="transmembrane region" description="Helical" evidence="1">
    <location>
        <begin position="97"/>
        <end position="117"/>
    </location>
</feature>
<proteinExistence type="predicted"/>
<name>A0A395UZZ4_9FIRM</name>
<sequence>MDIFTYFKRSNIKNGATKIYPRWLGLVVFLLEFLAVFIVYYFRKIQKSDVFAMVGLVLIYIIGICEFYIRYKIKMKYFSKGFEMGKNTEIYLNKVKMLFPTSILVTIGCCINIFYGLVIAQRYTLYDVYWIWMVPIVVLLVLEPFLDITTGFNDEFVLSDRQIINLSYIQDVRVSKERATTKGTVYEVEFWKNGEKIGTDRYFDEDFFRIKKCLLNKC</sequence>
<reference evidence="2 3" key="1">
    <citation type="submission" date="2018-08" db="EMBL/GenBank/DDBJ databases">
        <title>A genome reference for cultivated species of the human gut microbiota.</title>
        <authorList>
            <person name="Zou Y."/>
            <person name="Xue W."/>
            <person name="Luo G."/>
        </authorList>
    </citation>
    <scope>NUCLEOTIDE SEQUENCE [LARGE SCALE GENOMIC DNA]</scope>
    <source>
        <strain evidence="2 3">AF25-15</strain>
    </source>
</reference>
<dbReference type="Proteomes" id="UP000266066">
    <property type="component" value="Unassembled WGS sequence"/>
</dbReference>
<feature type="transmembrane region" description="Helical" evidence="1">
    <location>
        <begin position="48"/>
        <end position="69"/>
    </location>
</feature>
<dbReference type="RefSeq" id="WP_118391983.1">
    <property type="nucleotide sequence ID" value="NZ_QRUJ01000003.1"/>
</dbReference>
<feature type="transmembrane region" description="Helical" evidence="1">
    <location>
        <begin position="20"/>
        <end position="42"/>
    </location>
</feature>
<dbReference type="AlphaFoldDB" id="A0A395UZZ4"/>
<accession>A0A395UZZ4</accession>
<evidence type="ECO:0000313" key="2">
    <source>
        <dbReference type="EMBL" id="RGR55909.1"/>
    </source>
</evidence>
<comment type="caution">
    <text evidence="2">The sequence shown here is derived from an EMBL/GenBank/DDBJ whole genome shotgun (WGS) entry which is preliminary data.</text>
</comment>
<gene>
    <name evidence="2" type="ORF">DWY38_04075</name>
</gene>
<protein>
    <submittedName>
        <fullName evidence="2">Uncharacterized protein</fullName>
    </submittedName>
</protein>
<organism evidence="2 3">
    <name type="scientific">Agathobacter rectalis</name>
    <dbReference type="NCBI Taxonomy" id="39491"/>
    <lineage>
        <taxon>Bacteria</taxon>
        <taxon>Bacillati</taxon>
        <taxon>Bacillota</taxon>
        <taxon>Clostridia</taxon>
        <taxon>Lachnospirales</taxon>
        <taxon>Lachnospiraceae</taxon>
        <taxon>Agathobacter</taxon>
    </lineage>
</organism>
<keyword evidence="1" id="KW-0472">Membrane</keyword>
<dbReference type="EMBL" id="QRUJ01000003">
    <property type="protein sequence ID" value="RGR55909.1"/>
    <property type="molecule type" value="Genomic_DNA"/>
</dbReference>